<protein>
    <submittedName>
        <fullName evidence="2">Uncharacterized protein</fullName>
    </submittedName>
</protein>
<reference evidence="2" key="1">
    <citation type="submission" date="2022-11" db="UniProtKB">
        <authorList>
            <consortium name="WormBaseParasite"/>
        </authorList>
    </citation>
    <scope>IDENTIFICATION</scope>
</reference>
<proteinExistence type="predicted"/>
<dbReference type="WBParaSite" id="PEQ_0001143701-mRNA-1">
    <property type="protein sequence ID" value="PEQ_0001143701-mRNA-1"/>
    <property type="gene ID" value="PEQ_0001143701"/>
</dbReference>
<dbReference type="Proteomes" id="UP000887564">
    <property type="component" value="Unplaced"/>
</dbReference>
<keyword evidence="1" id="KW-1185">Reference proteome</keyword>
<dbReference type="AlphaFoldDB" id="A0A914RZ76"/>
<name>A0A914RZ76_PAREQ</name>
<evidence type="ECO:0000313" key="2">
    <source>
        <dbReference type="WBParaSite" id="PEQ_0001143701-mRNA-1"/>
    </source>
</evidence>
<organism evidence="1 2">
    <name type="scientific">Parascaris equorum</name>
    <name type="common">Equine roundworm</name>
    <dbReference type="NCBI Taxonomy" id="6256"/>
    <lineage>
        <taxon>Eukaryota</taxon>
        <taxon>Metazoa</taxon>
        <taxon>Ecdysozoa</taxon>
        <taxon>Nematoda</taxon>
        <taxon>Chromadorea</taxon>
        <taxon>Rhabditida</taxon>
        <taxon>Spirurina</taxon>
        <taxon>Ascaridomorpha</taxon>
        <taxon>Ascaridoidea</taxon>
        <taxon>Ascarididae</taxon>
        <taxon>Parascaris</taxon>
    </lineage>
</organism>
<evidence type="ECO:0000313" key="1">
    <source>
        <dbReference type="Proteomes" id="UP000887564"/>
    </source>
</evidence>
<accession>A0A914RZ76</accession>
<sequence length="46" mass="5101">MCGSLLQLGDVCELGATAAATHCEYIELHRQRAGNRCTKAEWYSRS</sequence>